<protein>
    <submittedName>
        <fullName evidence="1">Uncharacterized protein</fullName>
    </submittedName>
</protein>
<name>A0A804K171_MUSAM</name>
<sequence>MLEERPKLATQQAMHVSFYRDMMVMMFRKERERERLALRFDY</sequence>
<keyword evidence="2" id="KW-1185">Reference proteome</keyword>
<proteinExistence type="predicted"/>
<organism evidence="1 2">
    <name type="scientific">Musa acuminata subsp. malaccensis</name>
    <name type="common">Wild banana</name>
    <name type="synonym">Musa malaccensis</name>
    <dbReference type="NCBI Taxonomy" id="214687"/>
    <lineage>
        <taxon>Eukaryota</taxon>
        <taxon>Viridiplantae</taxon>
        <taxon>Streptophyta</taxon>
        <taxon>Embryophyta</taxon>
        <taxon>Tracheophyta</taxon>
        <taxon>Spermatophyta</taxon>
        <taxon>Magnoliopsida</taxon>
        <taxon>Liliopsida</taxon>
        <taxon>Zingiberales</taxon>
        <taxon>Musaceae</taxon>
        <taxon>Musa</taxon>
    </lineage>
</organism>
<accession>A0A804K171</accession>
<dbReference type="Proteomes" id="UP000012960">
    <property type="component" value="Unplaced"/>
</dbReference>
<dbReference type="AlphaFoldDB" id="A0A804K171"/>
<dbReference type="EnsemblPlants" id="Ma07_t29150.1">
    <property type="protein sequence ID" value="Ma07_p29150.1"/>
    <property type="gene ID" value="Ma07_g29150"/>
</dbReference>
<dbReference type="Gramene" id="Ma07_t29150.1">
    <property type="protein sequence ID" value="Ma07_p29150.1"/>
    <property type="gene ID" value="Ma07_g29150"/>
</dbReference>
<evidence type="ECO:0000313" key="1">
    <source>
        <dbReference type="EnsemblPlants" id="Ma07_p29150.1"/>
    </source>
</evidence>
<reference evidence="1" key="1">
    <citation type="submission" date="2021-05" db="UniProtKB">
        <authorList>
            <consortium name="EnsemblPlants"/>
        </authorList>
    </citation>
    <scope>IDENTIFICATION</scope>
    <source>
        <strain evidence="1">subsp. malaccensis</strain>
    </source>
</reference>
<dbReference type="InParanoid" id="A0A804K171"/>
<evidence type="ECO:0000313" key="2">
    <source>
        <dbReference type="Proteomes" id="UP000012960"/>
    </source>
</evidence>